<dbReference type="Pfam" id="PF03606">
    <property type="entry name" value="DcuC"/>
    <property type="match status" value="1"/>
</dbReference>
<keyword evidence="2" id="KW-1003">Cell membrane</keyword>
<feature type="transmembrane region" description="Helical" evidence="6">
    <location>
        <begin position="21"/>
        <end position="40"/>
    </location>
</feature>
<keyword evidence="4 6" id="KW-1133">Transmembrane helix</keyword>
<dbReference type="RefSeq" id="WP_219497825.1">
    <property type="nucleotide sequence ID" value="NZ_JAHXDN010000001.1"/>
</dbReference>
<protein>
    <submittedName>
        <fullName evidence="7">YfcC family protein</fullName>
    </submittedName>
</protein>
<dbReference type="InterPro" id="IPR018385">
    <property type="entry name" value="C4_dicarb_anaerob_car-like"/>
</dbReference>
<feature type="transmembrane region" description="Helical" evidence="6">
    <location>
        <begin position="299"/>
        <end position="320"/>
    </location>
</feature>
<comment type="caution">
    <text evidence="7">The sequence shown here is derived from an EMBL/GenBank/DDBJ whole genome shotgun (WGS) entry which is preliminary data.</text>
</comment>
<dbReference type="InterPro" id="IPR051679">
    <property type="entry name" value="DASS-Related_Transporters"/>
</dbReference>
<organism evidence="7 8">
    <name type="scientific">Roseobacter insulae</name>
    <dbReference type="NCBI Taxonomy" id="2859783"/>
    <lineage>
        <taxon>Bacteria</taxon>
        <taxon>Pseudomonadati</taxon>
        <taxon>Pseudomonadota</taxon>
        <taxon>Alphaproteobacteria</taxon>
        <taxon>Rhodobacterales</taxon>
        <taxon>Roseobacteraceae</taxon>
        <taxon>Roseobacter</taxon>
    </lineage>
</organism>
<comment type="subcellular location">
    <subcellularLocation>
        <location evidence="1">Cell membrane</location>
        <topology evidence="1">Multi-pass membrane protein</topology>
    </subcellularLocation>
</comment>
<feature type="transmembrane region" description="Helical" evidence="6">
    <location>
        <begin position="134"/>
        <end position="151"/>
    </location>
</feature>
<evidence type="ECO:0000313" key="7">
    <source>
        <dbReference type="EMBL" id="MBW4706301.1"/>
    </source>
</evidence>
<evidence type="ECO:0000256" key="3">
    <source>
        <dbReference type="ARBA" id="ARBA00022692"/>
    </source>
</evidence>
<reference evidence="7" key="1">
    <citation type="submission" date="2021-07" db="EMBL/GenBank/DDBJ databases">
        <title>Roseobacter insulae sp. nov., isolated from a tidal flat.</title>
        <authorList>
            <person name="Park S."/>
            <person name="Yoon J.-H."/>
        </authorList>
    </citation>
    <scope>NUCLEOTIDE SEQUENCE</scope>
    <source>
        <strain evidence="7">YSTF-M11</strain>
    </source>
</reference>
<dbReference type="AlphaFoldDB" id="A0A9X1FRL6"/>
<accession>A0A9X1FRL6</accession>
<dbReference type="Proteomes" id="UP001138661">
    <property type="component" value="Unassembled WGS sequence"/>
</dbReference>
<evidence type="ECO:0000256" key="1">
    <source>
        <dbReference type="ARBA" id="ARBA00004651"/>
    </source>
</evidence>
<feature type="transmembrane region" description="Helical" evidence="6">
    <location>
        <begin position="365"/>
        <end position="384"/>
    </location>
</feature>
<gene>
    <name evidence="7" type="ORF">KX928_00715</name>
</gene>
<sequence length="481" mass="51364">MVQTSQPAVSTDQPATGWFPTAYTILFALVVIMAILTWLVPAGEYQRVQSDILGKDVPVPGTYQTVEAAPQSITHVLMAPIAGFYDPVSYEANAIDVSLFVLVVGGFLGVVTATGAIDIGVSQAMRKLKGREKWMIPIMMTLFAAGGTTYGMAEETLAFYVLLIPIMIAAGYDALTGVAVIMLGAGVGVIGSTINPFSTAIASDAAGIPFTQGMWLRVAILGLCWLAATLFVMRYAERVRRDPSASRVADMKEANEAFFLQPAKRPDTEKLTPLHIVILILFAATFAVMVWGVSTQGWWMAEMSALFLGSAILIGTLAWLGEKQFTTAFVAGARDLLGVALVIGLARGIVIIMDQGRITDTFLHGFEGWIGGMSDIAFVNALFAIEALMSFLVPSTSGLAVLSMPIMAPLSDFAGVSRDLAVTAFQTAIGITNLIAPTYAVVVGGLAIGRVPYNRWLLFIWPLLLILSFICMALLSLAVML</sequence>
<feature type="transmembrane region" description="Helical" evidence="6">
    <location>
        <begin position="428"/>
        <end position="449"/>
    </location>
</feature>
<feature type="transmembrane region" description="Helical" evidence="6">
    <location>
        <begin position="157"/>
        <end position="175"/>
    </location>
</feature>
<keyword evidence="5 6" id="KW-0472">Membrane</keyword>
<dbReference type="GO" id="GO:0005886">
    <property type="term" value="C:plasma membrane"/>
    <property type="evidence" value="ECO:0007669"/>
    <property type="project" value="UniProtKB-SubCell"/>
</dbReference>
<feature type="transmembrane region" description="Helical" evidence="6">
    <location>
        <begin position="391"/>
        <end position="408"/>
    </location>
</feature>
<keyword evidence="3 6" id="KW-0812">Transmembrane</keyword>
<name>A0A9X1FRL6_9RHOB</name>
<feature type="transmembrane region" description="Helical" evidence="6">
    <location>
        <begin position="274"/>
        <end position="293"/>
    </location>
</feature>
<feature type="transmembrane region" description="Helical" evidence="6">
    <location>
        <begin position="456"/>
        <end position="480"/>
    </location>
</feature>
<evidence type="ECO:0000256" key="5">
    <source>
        <dbReference type="ARBA" id="ARBA00023136"/>
    </source>
</evidence>
<dbReference type="PANTHER" id="PTHR43652">
    <property type="entry name" value="BASIC AMINO ACID ANTIPORTER YFCC-RELATED"/>
    <property type="match status" value="1"/>
</dbReference>
<feature type="transmembrane region" description="Helical" evidence="6">
    <location>
        <begin position="332"/>
        <end position="353"/>
    </location>
</feature>
<evidence type="ECO:0000256" key="4">
    <source>
        <dbReference type="ARBA" id="ARBA00022989"/>
    </source>
</evidence>
<keyword evidence="8" id="KW-1185">Reference proteome</keyword>
<dbReference type="PANTHER" id="PTHR43652:SF6">
    <property type="entry name" value="ARGININE REPRESSOR"/>
    <property type="match status" value="1"/>
</dbReference>
<evidence type="ECO:0000256" key="2">
    <source>
        <dbReference type="ARBA" id="ARBA00022475"/>
    </source>
</evidence>
<evidence type="ECO:0000313" key="8">
    <source>
        <dbReference type="Proteomes" id="UP001138661"/>
    </source>
</evidence>
<evidence type="ECO:0000256" key="6">
    <source>
        <dbReference type="SAM" id="Phobius"/>
    </source>
</evidence>
<feature type="transmembrane region" description="Helical" evidence="6">
    <location>
        <begin position="97"/>
        <end position="122"/>
    </location>
</feature>
<proteinExistence type="predicted"/>
<feature type="transmembrane region" description="Helical" evidence="6">
    <location>
        <begin position="214"/>
        <end position="233"/>
    </location>
</feature>
<dbReference type="EMBL" id="JAHXDN010000001">
    <property type="protein sequence ID" value="MBW4706301.1"/>
    <property type="molecule type" value="Genomic_DNA"/>
</dbReference>